<reference evidence="1 2" key="1">
    <citation type="submission" date="2017-07" db="EMBL/GenBank/DDBJ databases">
        <title>Phylogenetic study on the rhizospheric bacterium Ochrobactrum sp. A44.</title>
        <authorList>
            <person name="Krzyzanowska D.M."/>
            <person name="Ossowicki A."/>
            <person name="Rajewska M."/>
            <person name="Maciag T."/>
            <person name="Kaczynski Z."/>
            <person name="Czerwicka M."/>
            <person name="Jafra S."/>
        </authorList>
    </citation>
    <scope>NUCLEOTIDE SEQUENCE [LARGE SCALE GENOMIC DNA]</scope>
    <source>
        <strain evidence="1 2">OgA9a</strain>
    </source>
</reference>
<dbReference type="RefSeq" id="WP_094541406.1">
    <property type="nucleotide sequence ID" value="NZ_JBHEER010000001.1"/>
</dbReference>
<dbReference type="AlphaFoldDB" id="A0A256F7B7"/>
<evidence type="ECO:0000313" key="1">
    <source>
        <dbReference type="EMBL" id="OYR10734.1"/>
    </source>
</evidence>
<dbReference type="Proteomes" id="UP000216478">
    <property type="component" value="Unassembled WGS sequence"/>
</dbReference>
<sequence>MTVTAFLSQEHRNEVAGLTLAAIAALTKAAAYLPANTHADTFKDILGNAERTELLDVAFRHLTAHDQTLANALLEVASDQQLESTQRVTESLDSDMAHSAIEVDERAWRACMAEIKAIITAPYNGGAGIGYDPLGEISLALTKHLNVVPGSGAECQSAA</sequence>
<evidence type="ECO:0000313" key="2">
    <source>
        <dbReference type="Proteomes" id="UP000216478"/>
    </source>
</evidence>
<dbReference type="EMBL" id="NNRL01000163">
    <property type="protein sequence ID" value="OYR10734.1"/>
    <property type="molecule type" value="Genomic_DNA"/>
</dbReference>
<gene>
    <name evidence="1" type="ORF">CEV33_2199</name>
</gene>
<comment type="caution">
    <text evidence="1">The sequence shown here is derived from an EMBL/GenBank/DDBJ whole genome shotgun (WGS) entry which is preliminary data.</text>
</comment>
<proteinExistence type="predicted"/>
<name>A0A256F7B7_9HYPH</name>
<organism evidence="1 2">
    <name type="scientific">Brucella grignonensis</name>
    <dbReference type="NCBI Taxonomy" id="94627"/>
    <lineage>
        <taxon>Bacteria</taxon>
        <taxon>Pseudomonadati</taxon>
        <taxon>Pseudomonadota</taxon>
        <taxon>Alphaproteobacteria</taxon>
        <taxon>Hyphomicrobiales</taxon>
        <taxon>Brucellaceae</taxon>
        <taxon>Brucella/Ochrobactrum group</taxon>
        <taxon>Brucella</taxon>
    </lineage>
</organism>
<accession>A0A256F7B7</accession>
<protein>
    <submittedName>
        <fullName evidence="1">Uncharacterized protein</fullName>
    </submittedName>
</protein>
<keyword evidence="2" id="KW-1185">Reference proteome</keyword>